<gene>
    <name evidence="1" type="ORF">AVDCRST_MAG74-1619</name>
</gene>
<organism evidence="1">
    <name type="scientific">uncultured Pyrinomonadaceae bacterium</name>
    <dbReference type="NCBI Taxonomy" id="2283094"/>
    <lineage>
        <taxon>Bacteria</taxon>
        <taxon>Pseudomonadati</taxon>
        <taxon>Acidobacteriota</taxon>
        <taxon>Blastocatellia</taxon>
        <taxon>Blastocatellales</taxon>
        <taxon>Pyrinomonadaceae</taxon>
        <taxon>environmental samples</taxon>
    </lineage>
</organism>
<name>A0A6J4P6K5_9BACT</name>
<dbReference type="AlphaFoldDB" id="A0A6J4P6K5"/>
<protein>
    <submittedName>
        <fullName evidence="1">Uncharacterized protein</fullName>
    </submittedName>
</protein>
<dbReference type="EMBL" id="CADCUR010000141">
    <property type="protein sequence ID" value="CAA9401580.1"/>
    <property type="molecule type" value="Genomic_DNA"/>
</dbReference>
<feature type="non-terminal residue" evidence="1">
    <location>
        <position position="1"/>
    </location>
</feature>
<feature type="non-terminal residue" evidence="1">
    <location>
        <position position="58"/>
    </location>
</feature>
<reference evidence="1" key="1">
    <citation type="submission" date="2020-02" db="EMBL/GenBank/DDBJ databases">
        <authorList>
            <person name="Meier V. D."/>
        </authorList>
    </citation>
    <scope>NUCLEOTIDE SEQUENCE</scope>
    <source>
        <strain evidence="1">AVDCRST_MAG74</strain>
    </source>
</reference>
<proteinExistence type="predicted"/>
<accession>A0A6J4P6K5</accession>
<evidence type="ECO:0000313" key="1">
    <source>
        <dbReference type="EMBL" id="CAA9401580.1"/>
    </source>
</evidence>
<sequence length="58" mass="6467">KQASFSPASIPEVTVRQFITSVVLKRINFLGLISHFQSKRLISDGVRIKPSGRTARAR</sequence>